<sequence length="190" mass="21002">MEWLSELSPWVLALVIFLVRMIDVSIGTLRTICVVQGRMGLSVVLGFFEVLIWIAALSQVIMGVSESPILMVAYAGGFALGNAVGIGLERRLALGSVVVRIIAQEDDAEIVRTLRASGYRATTFEGEGVEGPVDLIYVRCDRREVSKLLKAVKFLKPNVFYTVEPVQEQSERFAEALPHATGWRAVFKMK</sequence>
<reference evidence="9 10" key="1">
    <citation type="submission" date="2018-02" db="EMBL/GenBank/DDBJ databases">
        <title>Comparative genomes isolates from brazilian mangrove.</title>
        <authorList>
            <person name="Araujo J.E."/>
            <person name="Taketani R.G."/>
            <person name="Silva M.C.P."/>
            <person name="Loureco M.V."/>
            <person name="Andreote F.D."/>
        </authorList>
    </citation>
    <scope>NUCLEOTIDE SEQUENCE [LARGE SCALE GENOMIC DNA]</scope>
    <source>
        <strain evidence="9 10">HEX-2 MGV</strain>
    </source>
</reference>
<dbReference type="RefSeq" id="WP_105354183.1">
    <property type="nucleotide sequence ID" value="NZ_PUIA01000037.1"/>
</dbReference>
<comment type="subcellular location">
    <subcellularLocation>
        <location evidence="1">Cell membrane</location>
        <topology evidence="1">Multi-pass membrane protein</topology>
    </subcellularLocation>
</comment>
<dbReference type="AlphaFoldDB" id="A0A2S8FGS0"/>
<dbReference type="InterPro" id="IPR044035">
    <property type="entry name" value="DUF5698"/>
</dbReference>
<protein>
    <submittedName>
        <fullName evidence="9">Uncharacterized protein</fullName>
    </submittedName>
</protein>
<gene>
    <name evidence="9" type="ORF">C5Y96_13605</name>
</gene>
<dbReference type="InterPro" id="IPR019264">
    <property type="entry name" value="DUF2179"/>
</dbReference>
<feature type="domain" description="DUF5698" evidence="8">
    <location>
        <begin position="28"/>
        <end position="86"/>
    </location>
</feature>
<dbReference type="Proteomes" id="UP000240009">
    <property type="component" value="Unassembled WGS sequence"/>
</dbReference>
<feature type="transmembrane region" description="Helical" evidence="6">
    <location>
        <begin position="41"/>
        <end position="62"/>
    </location>
</feature>
<keyword evidence="5 6" id="KW-0472">Membrane</keyword>
<accession>A0A2S8FGS0</accession>
<dbReference type="EMBL" id="PUIA01000037">
    <property type="protein sequence ID" value="PQO31371.1"/>
    <property type="molecule type" value="Genomic_DNA"/>
</dbReference>
<comment type="caution">
    <text evidence="9">The sequence shown here is derived from an EMBL/GenBank/DDBJ whole genome shotgun (WGS) entry which is preliminary data.</text>
</comment>
<dbReference type="OrthoDB" id="48231at2"/>
<evidence type="ECO:0000256" key="1">
    <source>
        <dbReference type="ARBA" id="ARBA00004651"/>
    </source>
</evidence>
<feature type="transmembrane region" description="Helical" evidence="6">
    <location>
        <begin position="68"/>
        <end position="88"/>
    </location>
</feature>
<keyword evidence="3 6" id="KW-0812">Transmembrane</keyword>
<evidence type="ECO:0000313" key="10">
    <source>
        <dbReference type="Proteomes" id="UP000240009"/>
    </source>
</evidence>
<evidence type="ECO:0000313" key="9">
    <source>
        <dbReference type="EMBL" id="PQO31371.1"/>
    </source>
</evidence>
<dbReference type="InterPro" id="IPR022930">
    <property type="entry name" value="UPF0316"/>
</dbReference>
<dbReference type="PANTHER" id="PTHR40060">
    <property type="entry name" value="UPF0316 PROTEIN YEBE"/>
    <property type="match status" value="1"/>
</dbReference>
<dbReference type="Pfam" id="PF10035">
    <property type="entry name" value="DUF2179"/>
    <property type="match status" value="1"/>
</dbReference>
<proteinExistence type="predicted"/>
<evidence type="ECO:0000256" key="5">
    <source>
        <dbReference type="ARBA" id="ARBA00023136"/>
    </source>
</evidence>
<evidence type="ECO:0000256" key="3">
    <source>
        <dbReference type="ARBA" id="ARBA00022692"/>
    </source>
</evidence>
<keyword evidence="2" id="KW-1003">Cell membrane</keyword>
<organism evidence="9 10">
    <name type="scientific">Blastopirellula marina</name>
    <dbReference type="NCBI Taxonomy" id="124"/>
    <lineage>
        <taxon>Bacteria</taxon>
        <taxon>Pseudomonadati</taxon>
        <taxon>Planctomycetota</taxon>
        <taxon>Planctomycetia</taxon>
        <taxon>Pirellulales</taxon>
        <taxon>Pirellulaceae</taxon>
        <taxon>Blastopirellula</taxon>
    </lineage>
</organism>
<evidence type="ECO:0000259" key="7">
    <source>
        <dbReference type="Pfam" id="PF10035"/>
    </source>
</evidence>
<evidence type="ECO:0000256" key="4">
    <source>
        <dbReference type="ARBA" id="ARBA00022989"/>
    </source>
</evidence>
<feature type="transmembrane region" description="Helical" evidence="6">
    <location>
        <begin position="12"/>
        <end position="29"/>
    </location>
</feature>
<feature type="domain" description="DUF2179" evidence="7">
    <location>
        <begin position="121"/>
        <end position="168"/>
    </location>
</feature>
<dbReference type="NCBIfam" id="NF003191">
    <property type="entry name" value="PRK04164.1-2"/>
    <property type="match status" value="1"/>
</dbReference>
<keyword evidence="4 6" id="KW-1133">Transmembrane helix</keyword>
<dbReference type="GO" id="GO:0005886">
    <property type="term" value="C:plasma membrane"/>
    <property type="evidence" value="ECO:0007669"/>
    <property type="project" value="UniProtKB-SubCell"/>
</dbReference>
<evidence type="ECO:0000256" key="2">
    <source>
        <dbReference type="ARBA" id="ARBA00022475"/>
    </source>
</evidence>
<dbReference type="Pfam" id="PF18955">
    <property type="entry name" value="DUF5698"/>
    <property type="match status" value="1"/>
</dbReference>
<evidence type="ECO:0000256" key="6">
    <source>
        <dbReference type="SAM" id="Phobius"/>
    </source>
</evidence>
<dbReference type="PANTHER" id="PTHR40060:SF1">
    <property type="entry name" value="UPF0316 PROTEIN YEBE"/>
    <property type="match status" value="1"/>
</dbReference>
<dbReference type="CDD" id="cd16381">
    <property type="entry name" value="YitT_C_like_1"/>
    <property type="match status" value="1"/>
</dbReference>
<name>A0A2S8FGS0_9BACT</name>
<evidence type="ECO:0000259" key="8">
    <source>
        <dbReference type="Pfam" id="PF18955"/>
    </source>
</evidence>